<evidence type="ECO:0000256" key="2">
    <source>
        <dbReference type="ARBA" id="ARBA00022475"/>
    </source>
</evidence>
<dbReference type="PANTHER" id="PTHR30606">
    <property type="entry name" value="LIPID A BIOSYNTHESIS LAUROYL ACYLTRANSFERASE"/>
    <property type="match status" value="1"/>
</dbReference>
<keyword evidence="7" id="KW-1133">Transmembrane helix</keyword>
<evidence type="ECO:0000313" key="9">
    <source>
        <dbReference type="Proteomes" id="UP000269573"/>
    </source>
</evidence>
<comment type="caution">
    <text evidence="8">The sequence shown here is derived from an EMBL/GenBank/DDBJ whole genome shotgun (WGS) entry which is preliminary data.</text>
</comment>
<comment type="subcellular location">
    <subcellularLocation>
        <location evidence="1">Cell inner membrane</location>
    </subcellularLocation>
</comment>
<sequence length="302" mass="35089">MYRWIGWLTRPDRLHLLGKLLAWIPPPFLLALFFGVSHVLARFGGTVSQRVKDNMSAVLGTQAPVLRLRRQYFYQVCLTLYELLFVSHRLPKQGFKRFYPEGEEHLQSALQKGKGAIVYAPHIGNFFFAYWYLSQRYPSLAVVTAQSAELRPLYLIFQKLGCEGLDYDETPPLVMLRKLRRHLSQNGVVFLLGDFSRPDFPPGHMFGRKTPLPRGAAMLALEGNAPVIPFYCRRKKGFAHQLTFFAPLNLHEQYEKNQTAEAMEQLYTFLEDAVRAVPEEWLYWFYVDERWTTEEHHAGEVS</sequence>
<dbReference type="Pfam" id="PF03279">
    <property type="entry name" value="Lip_A_acyltrans"/>
    <property type="match status" value="1"/>
</dbReference>
<evidence type="ECO:0000256" key="4">
    <source>
        <dbReference type="ARBA" id="ARBA00022679"/>
    </source>
</evidence>
<evidence type="ECO:0000256" key="5">
    <source>
        <dbReference type="ARBA" id="ARBA00023136"/>
    </source>
</evidence>
<keyword evidence="2" id="KW-1003">Cell membrane</keyword>
<gene>
    <name evidence="8" type="ORF">EDM59_13790</name>
</gene>
<dbReference type="InterPro" id="IPR004960">
    <property type="entry name" value="LipA_acyltrans"/>
</dbReference>
<keyword evidence="7" id="KW-0812">Transmembrane</keyword>
<reference evidence="8 9" key="1">
    <citation type="submission" date="2018-10" db="EMBL/GenBank/DDBJ databases">
        <title>Phylogenomics of Brevibacillus.</title>
        <authorList>
            <person name="Dunlap C."/>
        </authorList>
    </citation>
    <scope>NUCLEOTIDE SEQUENCE [LARGE SCALE GENOMIC DNA]</scope>
    <source>
        <strain evidence="8 9">JCM 15774</strain>
    </source>
</reference>
<proteinExistence type="predicted"/>
<keyword evidence="9" id="KW-1185">Reference proteome</keyword>
<protein>
    <submittedName>
        <fullName evidence="8">Lipid A biosynthesis acyltransferase</fullName>
    </submittedName>
</protein>
<dbReference type="PANTHER" id="PTHR30606:SF10">
    <property type="entry name" value="PHOSPHATIDYLINOSITOL MANNOSIDE ACYLTRANSFERASE"/>
    <property type="match status" value="1"/>
</dbReference>
<dbReference type="Proteomes" id="UP000269573">
    <property type="component" value="Unassembled WGS sequence"/>
</dbReference>
<accession>A0A3M8D6A9</accession>
<keyword evidence="6 8" id="KW-0012">Acyltransferase</keyword>
<dbReference type="GO" id="GO:0005886">
    <property type="term" value="C:plasma membrane"/>
    <property type="evidence" value="ECO:0007669"/>
    <property type="project" value="UniProtKB-SubCell"/>
</dbReference>
<dbReference type="EMBL" id="RHHU01000010">
    <property type="protein sequence ID" value="RNB83606.1"/>
    <property type="molecule type" value="Genomic_DNA"/>
</dbReference>
<dbReference type="GO" id="GO:0009247">
    <property type="term" value="P:glycolipid biosynthetic process"/>
    <property type="evidence" value="ECO:0007669"/>
    <property type="project" value="UniProtKB-ARBA"/>
</dbReference>
<keyword evidence="3" id="KW-0997">Cell inner membrane</keyword>
<dbReference type="RefSeq" id="WP_122924137.1">
    <property type="nucleotide sequence ID" value="NZ_RHHU01000010.1"/>
</dbReference>
<organism evidence="8 9">
    <name type="scientific">Brevibacillus nitrificans</name>
    <dbReference type="NCBI Taxonomy" id="651560"/>
    <lineage>
        <taxon>Bacteria</taxon>
        <taxon>Bacillati</taxon>
        <taxon>Bacillota</taxon>
        <taxon>Bacilli</taxon>
        <taxon>Bacillales</taxon>
        <taxon>Paenibacillaceae</taxon>
        <taxon>Brevibacillus</taxon>
    </lineage>
</organism>
<evidence type="ECO:0000256" key="1">
    <source>
        <dbReference type="ARBA" id="ARBA00004533"/>
    </source>
</evidence>
<evidence type="ECO:0000256" key="7">
    <source>
        <dbReference type="SAM" id="Phobius"/>
    </source>
</evidence>
<dbReference type="GO" id="GO:0016746">
    <property type="term" value="F:acyltransferase activity"/>
    <property type="evidence" value="ECO:0007669"/>
    <property type="project" value="UniProtKB-KW"/>
</dbReference>
<dbReference type="CDD" id="cd07984">
    <property type="entry name" value="LPLAT_LABLAT-like"/>
    <property type="match status" value="1"/>
</dbReference>
<name>A0A3M8D6A9_9BACL</name>
<keyword evidence="5 7" id="KW-0472">Membrane</keyword>
<evidence type="ECO:0000313" key="8">
    <source>
        <dbReference type="EMBL" id="RNB83606.1"/>
    </source>
</evidence>
<evidence type="ECO:0000256" key="6">
    <source>
        <dbReference type="ARBA" id="ARBA00023315"/>
    </source>
</evidence>
<dbReference type="AlphaFoldDB" id="A0A3M8D6A9"/>
<keyword evidence="4 8" id="KW-0808">Transferase</keyword>
<feature type="transmembrane region" description="Helical" evidence="7">
    <location>
        <begin position="20"/>
        <end position="41"/>
    </location>
</feature>
<evidence type="ECO:0000256" key="3">
    <source>
        <dbReference type="ARBA" id="ARBA00022519"/>
    </source>
</evidence>